<dbReference type="OrthoDB" id="9803892at2"/>
<protein>
    <recommendedName>
        <fullName evidence="4 6">dTDP-4-dehydrorhamnose reductase</fullName>
        <ecNumber evidence="3 6">1.1.1.133</ecNumber>
    </recommendedName>
</protein>
<dbReference type="GO" id="GO:0008831">
    <property type="term" value="F:dTDP-4-dehydrorhamnose reductase activity"/>
    <property type="evidence" value="ECO:0007669"/>
    <property type="project" value="UniProtKB-EC"/>
</dbReference>
<dbReference type="KEGG" id="rfo:REIFOR_02420"/>
<dbReference type="UniPathway" id="UPA00124"/>
<organism evidence="8 9">
    <name type="scientific">Reinekea forsetii</name>
    <dbReference type="NCBI Taxonomy" id="1336806"/>
    <lineage>
        <taxon>Bacteria</taxon>
        <taxon>Pseudomonadati</taxon>
        <taxon>Pseudomonadota</taxon>
        <taxon>Gammaproteobacteria</taxon>
        <taxon>Oceanospirillales</taxon>
        <taxon>Saccharospirillaceae</taxon>
        <taxon>Reinekea</taxon>
    </lineage>
</organism>
<dbReference type="Proteomes" id="UP000229757">
    <property type="component" value="Chromosome"/>
</dbReference>
<comment type="similarity">
    <text evidence="2 6">Belongs to the dTDP-4-dehydrorhamnose reductase family.</text>
</comment>
<feature type="domain" description="RmlD-like substrate binding" evidence="7">
    <location>
        <begin position="11"/>
        <end position="293"/>
    </location>
</feature>
<evidence type="ECO:0000256" key="4">
    <source>
        <dbReference type="ARBA" id="ARBA00017099"/>
    </source>
</evidence>
<dbReference type="UniPathway" id="UPA00281"/>
<evidence type="ECO:0000259" key="7">
    <source>
        <dbReference type="Pfam" id="PF04321"/>
    </source>
</evidence>
<keyword evidence="6 8" id="KW-0560">Oxidoreductase</keyword>
<evidence type="ECO:0000256" key="1">
    <source>
        <dbReference type="ARBA" id="ARBA00004781"/>
    </source>
</evidence>
<name>A0A2K8KS37_9GAMM</name>
<dbReference type="InterPro" id="IPR005913">
    <property type="entry name" value="dTDP_dehydrorham_reduct"/>
</dbReference>
<comment type="function">
    <text evidence="6">Catalyzes the reduction of dTDP-6-deoxy-L-lyxo-4-hexulose to yield dTDP-L-rhamnose.</text>
</comment>
<proteinExistence type="inferred from homology"/>
<dbReference type="PANTHER" id="PTHR10491:SF4">
    <property type="entry name" value="METHIONINE ADENOSYLTRANSFERASE 2 SUBUNIT BETA"/>
    <property type="match status" value="1"/>
</dbReference>
<dbReference type="InterPro" id="IPR029903">
    <property type="entry name" value="RmlD-like-bd"/>
</dbReference>
<evidence type="ECO:0000256" key="5">
    <source>
        <dbReference type="ARBA" id="ARBA00048200"/>
    </source>
</evidence>
<dbReference type="GO" id="GO:0019305">
    <property type="term" value="P:dTDP-rhamnose biosynthetic process"/>
    <property type="evidence" value="ECO:0007669"/>
    <property type="project" value="UniProtKB-UniPathway"/>
</dbReference>
<dbReference type="RefSeq" id="WP_158524373.1">
    <property type="nucleotide sequence ID" value="NZ_CP011797.1"/>
</dbReference>
<dbReference type="Gene3D" id="3.40.50.720">
    <property type="entry name" value="NAD(P)-binding Rossmann-like Domain"/>
    <property type="match status" value="1"/>
</dbReference>
<evidence type="ECO:0000313" key="8">
    <source>
        <dbReference type="EMBL" id="ATX77545.1"/>
    </source>
</evidence>
<dbReference type="GO" id="GO:0005829">
    <property type="term" value="C:cytosol"/>
    <property type="evidence" value="ECO:0007669"/>
    <property type="project" value="TreeGrafter"/>
</dbReference>
<comment type="catalytic activity">
    <reaction evidence="5 6">
        <text>dTDP-beta-L-rhamnose + NADP(+) = dTDP-4-dehydro-beta-L-rhamnose + NADPH + H(+)</text>
        <dbReference type="Rhea" id="RHEA:21796"/>
        <dbReference type="ChEBI" id="CHEBI:15378"/>
        <dbReference type="ChEBI" id="CHEBI:57510"/>
        <dbReference type="ChEBI" id="CHEBI:57783"/>
        <dbReference type="ChEBI" id="CHEBI:58349"/>
        <dbReference type="ChEBI" id="CHEBI:62830"/>
        <dbReference type="EC" id="1.1.1.133"/>
    </reaction>
</comment>
<dbReference type="AlphaFoldDB" id="A0A2K8KS37"/>
<comment type="pathway">
    <text evidence="1 6">Carbohydrate biosynthesis; dTDP-L-rhamnose biosynthesis.</text>
</comment>
<sequence length="298" mass="32822">MIEISATLSFLVLGSDGQAGLALCQYFSERRVPYQGIATQECASLDLLAQQIATTEHRYVFNLLFEEPTGHSLAVIDHWTPLAETIATRCAQHQRGLFQLSSARVFSGKLARAYSELDVPDPISPLGQQYWAIEQRTAELCPQSILVRPGWLFSEYGTNFLTQLVDAAIGQQALNITGKLRGNPTDAHALAKVLLAMAEQLDCNAQEPALWGTYHYGDSDACSLFTFAKAAITAVKSMTEVQVETVEEGETVTMVNTIAEPENSELACKKILSTFGIKQRPWRRGIHDVLKSLYPSPN</sequence>
<dbReference type="InterPro" id="IPR036291">
    <property type="entry name" value="NAD(P)-bd_dom_sf"/>
</dbReference>
<dbReference type="EC" id="1.1.1.133" evidence="3 6"/>
<dbReference type="EMBL" id="CP011797">
    <property type="protein sequence ID" value="ATX77545.1"/>
    <property type="molecule type" value="Genomic_DNA"/>
</dbReference>
<gene>
    <name evidence="8" type="ORF">REIFOR_02420</name>
</gene>
<keyword evidence="9" id="KW-1185">Reference proteome</keyword>
<dbReference type="SUPFAM" id="SSF51735">
    <property type="entry name" value="NAD(P)-binding Rossmann-fold domains"/>
    <property type="match status" value="1"/>
</dbReference>
<accession>A0A2K8KS37</accession>
<evidence type="ECO:0000313" key="9">
    <source>
        <dbReference type="Proteomes" id="UP000229757"/>
    </source>
</evidence>
<evidence type="ECO:0000256" key="6">
    <source>
        <dbReference type="RuleBase" id="RU364082"/>
    </source>
</evidence>
<dbReference type="PANTHER" id="PTHR10491">
    <property type="entry name" value="DTDP-4-DEHYDRORHAMNOSE REDUCTASE"/>
    <property type="match status" value="1"/>
</dbReference>
<evidence type="ECO:0000256" key="3">
    <source>
        <dbReference type="ARBA" id="ARBA00012929"/>
    </source>
</evidence>
<dbReference type="GO" id="GO:0009243">
    <property type="term" value="P:O antigen biosynthetic process"/>
    <property type="evidence" value="ECO:0007669"/>
    <property type="project" value="UniProtKB-UniPathway"/>
</dbReference>
<keyword evidence="6" id="KW-0521">NADP</keyword>
<evidence type="ECO:0000256" key="2">
    <source>
        <dbReference type="ARBA" id="ARBA00010944"/>
    </source>
</evidence>
<reference evidence="8 9" key="1">
    <citation type="journal article" date="2017" name="Environ. Microbiol.">
        <title>Genomic and physiological analyses of 'Reinekea forsetii' reveal a versatile opportunistic lifestyle during spring algae blooms.</title>
        <authorList>
            <person name="Avci B."/>
            <person name="Hahnke R.L."/>
            <person name="Chafee M."/>
            <person name="Fischer T."/>
            <person name="Gruber-Vodicka H."/>
            <person name="Tegetmeyer H.E."/>
            <person name="Harder J."/>
            <person name="Fuchs B.M."/>
            <person name="Amann R.I."/>
            <person name="Teeling H."/>
        </authorList>
    </citation>
    <scope>NUCLEOTIDE SEQUENCE [LARGE SCALE GENOMIC DNA]</scope>
    <source>
        <strain evidence="8 9">Hel1_31_D35</strain>
    </source>
</reference>
<comment type="cofactor">
    <cofactor evidence="6">
        <name>Mg(2+)</name>
        <dbReference type="ChEBI" id="CHEBI:18420"/>
    </cofactor>
    <text evidence="6">Binds 1 Mg(2+) ion per monomer.</text>
</comment>
<dbReference type="Pfam" id="PF04321">
    <property type="entry name" value="RmlD_sub_bind"/>
    <property type="match status" value="1"/>
</dbReference>